<reference evidence="13" key="1">
    <citation type="journal article" date="2021" name="Nat. Commun.">
        <title>Genetic determinants of endophytism in the Arabidopsis root mycobiome.</title>
        <authorList>
            <person name="Mesny F."/>
            <person name="Miyauchi S."/>
            <person name="Thiergart T."/>
            <person name="Pickel B."/>
            <person name="Atanasova L."/>
            <person name="Karlsson M."/>
            <person name="Huettel B."/>
            <person name="Barry K.W."/>
            <person name="Haridas S."/>
            <person name="Chen C."/>
            <person name="Bauer D."/>
            <person name="Andreopoulos W."/>
            <person name="Pangilinan J."/>
            <person name="LaButti K."/>
            <person name="Riley R."/>
            <person name="Lipzen A."/>
            <person name="Clum A."/>
            <person name="Drula E."/>
            <person name="Henrissat B."/>
            <person name="Kohler A."/>
            <person name="Grigoriev I.V."/>
            <person name="Martin F.M."/>
            <person name="Hacquard S."/>
        </authorList>
    </citation>
    <scope>NUCLEOTIDE SEQUENCE</scope>
    <source>
        <strain evidence="13">MPI-SDFR-AT-0120</strain>
    </source>
</reference>
<feature type="compositionally biased region" description="Basic and acidic residues" evidence="10">
    <location>
        <begin position="564"/>
        <end position="586"/>
    </location>
</feature>
<comment type="caution">
    <text evidence="13">The sequence shown here is derived from an EMBL/GenBank/DDBJ whole genome shotgun (WGS) entry which is preliminary data.</text>
</comment>
<dbReference type="PANTHER" id="PTHR12428:SF66">
    <property type="entry name" value="MITOCHONDRIAL INNER MEMBRANE PROTEIN OXA1L"/>
    <property type="match status" value="1"/>
</dbReference>
<dbReference type="EMBL" id="JAGMVJ010000016">
    <property type="protein sequence ID" value="KAH7079513.1"/>
    <property type="molecule type" value="Genomic_DNA"/>
</dbReference>
<feature type="compositionally biased region" description="Basic and acidic residues" evidence="10">
    <location>
        <begin position="496"/>
        <end position="518"/>
    </location>
</feature>
<evidence type="ECO:0000256" key="1">
    <source>
        <dbReference type="ARBA" id="ARBA00004448"/>
    </source>
</evidence>
<evidence type="ECO:0000256" key="10">
    <source>
        <dbReference type="SAM" id="MobiDB-lite"/>
    </source>
</evidence>
<evidence type="ECO:0000256" key="3">
    <source>
        <dbReference type="ARBA" id="ARBA00022692"/>
    </source>
</evidence>
<keyword evidence="7" id="KW-0496">Mitochondrion</keyword>
<protein>
    <submittedName>
        <fullName evidence="13">Mitochondrial export translocase Oxa1</fullName>
    </submittedName>
</protein>
<keyword evidence="14" id="KW-1185">Reference proteome</keyword>
<dbReference type="GO" id="GO:0032979">
    <property type="term" value="P:protein insertion into mitochondrial inner membrane from matrix"/>
    <property type="evidence" value="ECO:0007669"/>
    <property type="project" value="TreeGrafter"/>
</dbReference>
<evidence type="ECO:0000256" key="2">
    <source>
        <dbReference type="ARBA" id="ARBA00009877"/>
    </source>
</evidence>
<feature type="transmembrane region" description="Helical" evidence="11">
    <location>
        <begin position="216"/>
        <end position="237"/>
    </location>
</feature>
<keyword evidence="3 9" id="KW-0812">Transmembrane</keyword>
<feature type="region of interest" description="Disordered" evidence="10">
    <location>
        <begin position="457"/>
        <end position="476"/>
    </location>
</feature>
<dbReference type="GO" id="GO:0032977">
    <property type="term" value="F:membrane insertase activity"/>
    <property type="evidence" value="ECO:0007669"/>
    <property type="project" value="InterPro"/>
</dbReference>
<dbReference type="CDD" id="cd20069">
    <property type="entry name" value="5TM_Oxa1-like"/>
    <property type="match status" value="1"/>
</dbReference>
<name>A0A8K0QZD9_9PLEO</name>
<dbReference type="OrthoDB" id="2148490at2759"/>
<evidence type="ECO:0000313" key="14">
    <source>
        <dbReference type="Proteomes" id="UP000813461"/>
    </source>
</evidence>
<evidence type="ECO:0000256" key="5">
    <source>
        <dbReference type="ARBA" id="ARBA00022946"/>
    </source>
</evidence>
<dbReference type="AlphaFoldDB" id="A0A8K0QZD9"/>
<keyword evidence="5" id="KW-0809">Transit peptide</keyword>
<evidence type="ECO:0000256" key="7">
    <source>
        <dbReference type="ARBA" id="ARBA00023128"/>
    </source>
</evidence>
<feature type="transmembrane region" description="Helical" evidence="11">
    <location>
        <begin position="340"/>
        <end position="356"/>
    </location>
</feature>
<comment type="similarity">
    <text evidence="2 9">Belongs to the OXA1/ALB3/YidC family.</text>
</comment>
<dbReference type="Proteomes" id="UP000813461">
    <property type="component" value="Unassembled WGS sequence"/>
</dbReference>
<sequence>MLPCRGLRPAQLAPLSPRHPVTLRSSASRKFSSLPRTAGLSAPSCRASPLQSARWRTGTASRPNVVLTASAVRNGSWYAPWSWGKSSGPSSDIPAAGAEQVPVAEFVSQPTSSHVEPVVTSATPEIAPAGIDKAPVTNNTWETSTTAADSEAAHDPKTIDDLLGLEPAKDVIPKAEIDPTALIDHAGQLQELGLEYGWGMTTMFEKIIEQIYLNTGYGWAGSIMLAGVVVRCSTFFFQALSSDKMAALAALKPVTEPIQKKMEEAIARGDKTQESIYKMQMAQVMRPYIGSMGSMGGFMVIQAWIGFCAFRFLRAMGEMPVPGMAQDGFAWFTDLTVRDPYFILPAATTAIFYAIFKTGGEVGISNDVGGKAAQRQKLMTGMAFLLGIVTAFQAAGLQIYFLVQGVLGAGTGYLLRQNGFRRFIRIRPLPSKESTEMYSQVIKGEKKLADIKSPDGKVRYQAPKSTSANPAGLNRRNATTLAGIKVKAGTPLPAHLKPETPKIDKDRPDRDADFEEGAKGTAMEKLDYYRRNYRLAFVKRRMEKGMKNMVRGAGYGGSDASDAQQKRKDRADRYEIERRRRFENRK</sequence>
<comment type="subcellular location">
    <subcellularLocation>
        <location evidence="9">Membrane</location>
        <topology evidence="9">Multi-pass membrane protein</topology>
    </subcellularLocation>
    <subcellularLocation>
        <location evidence="1">Mitochondrion inner membrane</location>
        <topology evidence="1">Multi-pass membrane protein</topology>
    </subcellularLocation>
</comment>
<dbReference type="Pfam" id="PF02096">
    <property type="entry name" value="60KD_IMP"/>
    <property type="match status" value="1"/>
</dbReference>
<evidence type="ECO:0000256" key="11">
    <source>
        <dbReference type="SAM" id="Phobius"/>
    </source>
</evidence>
<evidence type="ECO:0000313" key="13">
    <source>
        <dbReference type="EMBL" id="KAH7079513.1"/>
    </source>
</evidence>
<evidence type="ECO:0000256" key="8">
    <source>
        <dbReference type="ARBA" id="ARBA00023136"/>
    </source>
</evidence>
<feature type="region of interest" description="Disordered" evidence="10">
    <location>
        <begin position="489"/>
        <end position="518"/>
    </location>
</feature>
<feature type="region of interest" description="Disordered" evidence="10">
    <location>
        <begin position="549"/>
        <end position="586"/>
    </location>
</feature>
<dbReference type="PANTHER" id="PTHR12428">
    <property type="entry name" value="OXA1"/>
    <property type="match status" value="1"/>
</dbReference>
<gene>
    <name evidence="13" type="ORF">FB567DRAFT_532801</name>
</gene>
<feature type="transmembrane region" description="Helical" evidence="11">
    <location>
        <begin position="288"/>
        <end position="313"/>
    </location>
</feature>
<evidence type="ECO:0000256" key="6">
    <source>
        <dbReference type="ARBA" id="ARBA00022989"/>
    </source>
</evidence>
<keyword evidence="8 11" id="KW-0472">Membrane</keyword>
<keyword evidence="4" id="KW-0999">Mitochondrion inner membrane</keyword>
<dbReference type="InterPro" id="IPR028055">
    <property type="entry name" value="YidC/Oxa/ALB_C"/>
</dbReference>
<accession>A0A8K0QZD9</accession>
<dbReference type="GO" id="GO:0005743">
    <property type="term" value="C:mitochondrial inner membrane"/>
    <property type="evidence" value="ECO:0007669"/>
    <property type="project" value="UniProtKB-SubCell"/>
</dbReference>
<feature type="compositionally biased region" description="Polar residues" evidence="10">
    <location>
        <begin position="23"/>
        <end position="35"/>
    </location>
</feature>
<dbReference type="InterPro" id="IPR001708">
    <property type="entry name" value="YidC/ALB3/OXA1/COX18"/>
</dbReference>
<proteinExistence type="inferred from homology"/>
<evidence type="ECO:0000256" key="4">
    <source>
        <dbReference type="ARBA" id="ARBA00022792"/>
    </source>
</evidence>
<organism evidence="13 14">
    <name type="scientific">Paraphoma chrysanthemicola</name>
    <dbReference type="NCBI Taxonomy" id="798071"/>
    <lineage>
        <taxon>Eukaryota</taxon>
        <taxon>Fungi</taxon>
        <taxon>Dikarya</taxon>
        <taxon>Ascomycota</taxon>
        <taxon>Pezizomycotina</taxon>
        <taxon>Dothideomycetes</taxon>
        <taxon>Pleosporomycetidae</taxon>
        <taxon>Pleosporales</taxon>
        <taxon>Pleosporineae</taxon>
        <taxon>Phaeosphaeriaceae</taxon>
        <taxon>Paraphoma</taxon>
    </lineage>
</organism>
<evidence type="ECO:0000256" key="9">
    <source>
        <dbReference type="RuleBase" id="RU003945"/>
    </source>
</evidence>
<feature type="region of interest" description="Disordered" evidence="10">
    <location>
        <begin position="1"/>
        <end position="45"/>
    </location>
</feature>
<keyword evidence="6 11" id="KW-1133">Transmembrane helix</keyword>
<feature type="domain" description="Membrane insertase YidC/Oxa/ALB C-terminal" evidence="12">
    <location>
        <begin position="219"/>
        <end position="414"/>
    </location>
</feature>
<evidence type="ECO:0000259" key="12">
    <source>
        <dbReference type="Pfam" id="PF02096"/>
    </source>
</evidence>